<comment type="caution">
    <text evidence="1">The sequence shown here is derived from an EMBL/GenBank/DDBJ whole genome shotgun (WGS) entry which is preliminary data.</text>
</comment>
<reference evidence="1" key="1">
    <citation type="submission" date="2019-10" db="EMBL/GenBank/DDBJ databases">
        <authorList>
            <consortium name="DOE Joint Genome Institute"/>
            <person name="Kuo A."/>
            <person name="Miyauchi S."/>
            <person name="Kiss E."/>
            <person name="Drula E."/>
            <person name="Kohler A."/>
            <person name="Sanchez-Garcia M."/>
            <person name="Andreopoulos B."/>
            <person name="Barry K.W."/>
            <person name="Bonito G."/>
            <person name="Buee M."/>
            <person name="Carver A."/>
            <person name="Chen C."/>
            <person name="Cichocki N."/>
            <person name="Clum A."/>
            <person name="Culley D."/>
            <person name="Crous P.W."/>
            <person name="Fauchery L."/>
            <person name="Girlanda M."/>
            <person name="Hayes R."/>
            <person name="Keri Z."/>
            <person name="Labutti K."/>
            <person name="Lipzen A."/>
            <person name="Lombard V."/>
            <person name="Magnuson J."/>
            <person name="Maillard F."/>
            <person name="Morin E."/>
            <person name="Murat C."/>
            <person name="Nolan M."/>
            <person name="Ohm R."/>
            <person name="Pangilinan J."/>
            <person name="Pereira M."/>
            <person name="Perotto S."/>
            <person name="Peter M."/>
            <person name="Riley R."/>
            <person name="Sitrit Y."/>
            <person name="Stielow B."/>
            <person name="Szollosi G."/>
            <person name="Zifcakova L."/>
            <person name="Stursova M."/>
            <person name="Spatafora J.W."/>
            <person name="Tedersoo L."/>
            <person name="Vaario L.-M."/>
            <person name="Yamada A."/>
            <person name="Yan M."/>
            <person name="Wang P."/>
            <person name="Xu J."/>
            <person name="Bruns T."/>
            <person name="Baldrian P."/>
            <person name="Vilgalys R."/>
            <person name="Henrissat B."/>
            <person name="Grigoriev I.V."/>
            <person name="Hibbett D."/>
            <person name="Nagy L.G."/>
            <person name="Martin F.M."/>
        </authorList>
    </citation>
    <scope>NUCLEOTIDE SEQUENCE</scope>
    <source>
        <strain evidence="1">P2</strain>
    </source>
</reference>
<evidence type="ECO:0000313" key="2">
    <source>
        <dbReference type="Proteomes" id="UP000886501"/>
    </source>
</evidence>
<keyword evidence="2" id="KW-1185">Reference proteome</keyword>
<protein>
    <submittedName>
        <fullName evidence="1">Uncharacterized protein</fullName>
    </submittedName>
</protein>
<name>A0ACB6Z833_THEGA</name>
<reference evidence="1" key="2">
    <citation type="journal article" date="2020" name="Nat. Commun.">
        <title>Large-scale genome sequencing of mycorrhizal fungi provides insights into the early evolution of symbiotic traits.</title>
        <authorList>
            <person name="Miyauchi S."/>
            <person name="Kiss E."/>
            <person name="Kuo A."/>
            <person name="Drula E."/>
            <person name="Kohler A."/>
            <person name="Sanchez-Garcia M."/>
            <person name="Morin E."/>
            <person name="Andreopoulos B."/>
            <person name="Barry K.W."/>
            <person name="Bonito G."/>
            <person name="Buee M."/>
            <person name="Carver A."/>
            <person name="Chen C."/>
            <person name="Cichocki N."/>
            <person name="Clum A."/>
            <person name="Culley D."/>
            <person name="Crous P.W."/>
            <person name="Fauchery L."/>
            <person name="Girlanda M."/>
            <person name="Hayes R.D."/>
            <person name="Keri Z."/>
            <person name="LaButti K."/>
            <person name="Lipzen A."/>
            <person name="Lombard V."/>
            <person name="Magnuson J."/>
            <person name="Maillard F."/>
            <person name="Murat C."/>
            <person name="Nolan M."/>
            <person name="Ohm R.A."/>
            <person name="Pangilinan J."/>
            <person name="Pereira M.F."/>
            <person name="Perotto S."/>
            <person name="Peter M."/>
            <person name="Pfister S."/>
            <person name="Riley R."/>
            <person name="Sitrit Y."/>
            <person name="Stielow J.B."/>
            <person name="Szollosi G."/>
            <person name="Zifcakova L."/>
            <person name="Stursova M."/>
            <person name="Spatafora J.W."/>
            <person name="Tedersoo L."/>
            <person name="Vaario L.M."/>
            <person name="Yamada A."/>
            <person name="Yan M."/>
            <person name="Wang P."/>
            <person name="Xu J."/>
            <person name="Bruns T."/>
            <person name="Baldrian P."/>
            <person name="Vilgalys R."/>
            <person name="Dunand C."/>
            <person name="Henrissat B."/>
            <person name="Grigoriev I.V."/>
            <person name="Hibbett D."/>
            <person name="Nagy L.G."/>
            <person name="Martin F.M."/>
        </authorList>
    </citation>
    <scope>NUCLEOTIDE SEQUENCE</scope>
    <source>
        <strain evidence="1">P2</strain>
    </source>
</reference>
<organism evidence="1 2">
    <name type="scientific">Thelephora ganbajun</name>
    <name type="common">Ganba fungus</name>
    <dbReference type="NCBI Taxonomy" id="370292"/>
    <lineage>
        <taxon>Eukaryota</taxon>
        <taxon>Fungi</taxon>
        <taxon>Dikarya</taxon>
        <taxon>Basidiomycota</taxon>
        <taxon>Agaricomycotina</taxon>
        <taxon>Agaricomycetes</taxon>
        <taxon>Thelephorales</taxon>
        <taxon>Thelephoraceae</taxon>
        <taxon>Thelephora</taxon>
    </lineage>
</organism>
<evidence type="ECO:0000313" key="1">
    <source>
        <dbReference type="EMBL" id="KAF9645674.1"/>
    </source>
</evidence>
<sequence>MSLAVPALVPPLCDSGLGYLEERSPSLGGDVFLCERGSPAPWRERMDWNSHSRFVESVGNPIAWDAVSRIGRLNL</sequence>
<dbReference type="Proteomes" id="UP000886501">
    <property type="component" value="Unassembled WGS sequence"/>
</dbReference>
<accession>A0ACB6Z833</accession>
<dbReference type="EMBL" id="MU118082">
    <property type="protein sequence ID" value="KAF9645674.1"/>
    <property type="molecule type" value="Genomic_DNA"/>
</dbReference>
<proteinExistence type="predicted"/>
<gene>
    <name evidence="1" type="ORF">BDM02DRAFT_3119823</name>
</gene>